<organism evidence="10 11">
    <name type="scientific">Candidula unifasciata</name>
    <dbReference type="NCBI Taxonomy" id="100452"/>
    <lineage>
        <taxon>Eukaryota</taxon>
        <taxon>Metazoa</taxon>
        <taxon>Spiralia</taxon>
        <taxon>Lophotrochozoa</taxon>
        <taxon>Mollusca</taxon>
        <taxon>Gastropoda</taxon>
        <taxon>Heterobranchia</taxon>
        <taxon>Euthyneura</taxon>
        <taxon>Panpulmonata</taxon>
        <taxon>Eupulmonata</taxon>
        <taxon>Stylommatophora</taxon>
        <taxon>Helicina</taxon>
        <taxon>Helicoidea</taxon>
        <taxon>Geomitridae</taxon>
        <taxon>Candidula</taxon>
    </lineage>
</organism>
<evidence type="ECO:0000256" key="7">
    <source>
        <dbReference type="SAM" id="MobiDB-lite"/>
    </source>
</evidence>
<keyword evidence="6 8" id="KW-0472">Membrane</keyword>
<keyword evidence="5 8" id="KW-1133">Transmembrane helix</keyword>
<dbReference type="GO" id="GO:0005886">
    <property type="term" value="C:plasma membrane"/>
    <property type="evidence" value="ECO:0007669"/>
    <property type="project" value="TreeGrafter"/>
</dbReference>
<dbReference type="GO" id="GO:0038023">
    <property type="term" value="F:signaling receptor activity"/>
    <property type="evidence" value="ECO:0007669"/>
    <property type="project" value="TreeGrafter"/>
</dbReference>
<feature type="compositionally biased region" description="Basic and acidic residues" evidence="7">
    <location>
        <begin position="252"/>
        <end position="265"/>
    </location>
</feature>
<feature type="domain" description="TIR" evidence="9">
    <location>
        <begin position="539"/>
        <end position="696"/>
    </location>
</feature>
<keyword evidence="11" id="KW-1185">Reference proteome</keyword>
<dbReference type="SMART" id="SM00082">
    <property type="entry name" value="LRRCT"/>
    <property type="match status" value="1"/>
</dbReference>
<dbReference type="EMBL" id="CAJHNH020001672">
    <property type="protein sequence ID" value="CAG5124006.1"/>
    <property type="molecule type" value="Genomic_DNA"/>
</dbReference>
<evidence type="ECO:0000256" key="4">
    <source>
        <dbReference type="ARBA" id="ARBA00022729"/>
    </source>
</evidence>
<evidence type="ECO:0000256" key="1">
    <source>
        <dbReference type="ARBA" id="ARBA00004167"/>
    </source>
</evidence>
<dbReference type="Pfam" id="PF01582">
    <property type="entry name" value="TIR"/>
    <property type="match status" value="1"/>
</dbReference>
<keyword evidence="4" id="KW-0732">Signal</keyword>
<comment type="caution">
    <text evidence="10">The sequence shown here is derived from an EMBL/GenBank/DDBJ whole genome shotgun (WGS) entry which is preliminary data.</text>
</comment>
<dbReference type="Gene3D" id="3.40.50.10140">
    <property type="entry name" value="Toll/interleukin-1 receptor homology (TIR) domain"/>
    <property type="match status" value="1"/>
</dbReference>
<dbReference type="PANTHER" id="PTHR24365:SF541">
    <property type="entry name" value="PROTEIN TOLL-RELATED"/>
    <property type="match status" value="1"/>
</dbReference>
<dbReference type="OrthoDB" id="1421090at2759"/>
<evidence type="ECO:0000256" key="8">
    <source>
        <dbReference type="SAM" id="Phobius"/>
    </source>
</evidence>
<keyword evidence="3 8" id="KW-0812">Transmembrane</keyword>
<comment type="subcellular location">
    <subcellularLocation>
        <location evidence="1">Membrane</location>
        <topology evidence="1">Single-pass membrane protein</topology>
    </subcellularLocation>
</comment>
<dbReference type="SMART" id="SM00255">
    <property type="entry name" value="TIR"/>
    <property type="match status" value="1"/>
</dbReference>
<evidence type="ECO:0000256" key="6">
    <source>
        <dbReference type="ARBA" id="ARBA00023136"/>
    </source>
</evidence>
<feature type="compositionally biased region" description="Low complexity" evidence="7">
    <location>
        <begin position="746"/>
        <end position="765"/>
    </location>
</feature>
<dbReference type="InterPro" id="IPR032675">
    <property type="entry name" value="LRR_dom_sf"/>
</dbReference>
<feature type="region of interest" description="Disordered" evidence="7">
    <location>
        <begin position="211"/>
        <end position="274"/>
    </location>
</feature>
<feature type="transmembrane region" description="Helical" evidence="8">
    <location>
        <begin position="491"/>
        <end position="510"/>
    </location>
</feature>
<gene>
    <name evidence="10" type="ORF">CUNI_LOCUS9564</name>
</gene>
<dbReference type="SUPFAM" id="SSF52058">
    <property type="entry name" value="L domain-like"/>
    <property type="match status" value="1"/>
</dbReference>
<keyword evidence="2" id="KW-0433">Leucine-rich repeat</keyword>
<reference evidence="10" key="1">
    <citation type="submission" date="2021-04" db="EMBL/GenBank/DDBJ databases">
        <authorList>
            <consortium name="Molecular Ecology Group"/>
        </authorList>
    </citation>
    <scope>NUCLEOTIDE SEQUENCE</scope>
</reference>
<dbReference type="InterPro" id="IPR000157">
    <property type="entry name" value="TIR_dom"/>
</dbReference>
<sequence length="792" mass="90109">MYFMKGVRTLVATVFASILLQGIVSGSRYFPRTWINICDKSMSLAPSLGAGRPAVLVQLKCNIQKSDKVRWRLNDLRRWTIDKSINQQTTPANRTVLYNITVTCQVGANISLPWPMKVAGLIELHVTYCLLVDRYGNFMDSVNSKIENDMKVLDIRHSTWLLNKTNRILESSGDSLNLTSDFDCGQSSSLETIITSNVSDTIVDNLEEMLDSTPDSAKPKERKPKLPEVTGDITDGPVRPEDRLINDTTKVVSDDSHLTKDKKNNETTTMTPPAEDVQVTPKQSRQAELDYINLIKQILKTGSKCTFQKLKHFDESIAQVTPLHHFEFLVYGSEYPVLEFMNYSRIGLKEFPKEFSEWRIYFPRLKLLDLTYNYLSELKLANISATPGTGDVVFNLRHNNFTSISIELLQSWAAVDQLVVDIRDNPIHCGCELVSLLPSLEDESTFAGKLAPYRYVRNLRCYTPESLKGRQLYELTTDSLQCSVQKQDSTVVIVLGVLLGILIVTILMILKFKIEIRILLYTRLHVRLPCDSDIHRNNKTFDAFVSYSNEDAAWVFENLLKVLENPQNQEAGHIANGTKNNKEGASSGARSFRLCLHQRDFIAGKTILDNIVDCIESSRHTIIVLSPRFLKSQWSMEELRQAYRQSLVEKSRHLIIILLDKVSKEEMDPLVRRCCKTFTYLEAADSLFKDRLVFSLTTKTKRQTENTRYGQSHQNVYDTLEIPSSPYTYDNKAYFSSGSPKKKDISSSNYNNNNNTYNNSNNYSSFPTNRLSSPLRELSNLSTSSTSVLTKH</sequence>
<dbReference type="Proteomes" id="UP000678393">
    <property type="component" value="Unassembled WGS sequence"/>
</dbReference>
<dbReference type="PANTHER" id="PTHR24365">
    <property type="entry name" value="TOLL-LIKE RECEPTOR"/>
    <property type="match status" value="1"/>
</dbReference>
<dbReference type="Gene3D" id="3.80.10.10">
    <property type="entry name" value="Ribonuclease Inhibitor"/>
    <property type="match status" value="1"/>
</dbReference>
<evidence type="ECO:0000313" key="10">
    <source>
        <dbReference type="EMBL" id="CAG5124006.1"/>
    </source>
</evidence>
<proteinExistence type="predicted"/>
<dbReference type="InterPro" id="IPR035897">
    <property type="entry name" value="Toll_tir_struct_dom_sf"/>
</dbReference>
<name>A0A8S3ZAB0_9EUPU</name>
<dbReference type="GO" id="GO:0007165">
    <property type="term" value="P:signal transduction"/>
    <property type="evidence" value="ECO:0007669"/>
    <property type="project" value="InterPro"/>
</dbReference>
<evidence type="ECO:0000313" key="11">
    <source>
        <dbReference type="Proteomes" id="UP000678393"/>
    </source>
</evidence>
<protein>
    <recommendedName>
        <fullName evidence="9">TIR domain-containing protein</fullName>
    </recommendedName>
</protein>
<dbReference type="SUPFAM" id="SSF52200">
    <property type="entry name" value="Toll/Interleukin receptor TIR domain"/>
    <property type="match status" value="1"/>
</dbReference>
<evidence type="ECO:0000256" key="5">
    <source>
        <dbReference type="ARBA" id="ARBA00022989"/>
    </source>
</evidence>
<dbReference type="PROSITE" id="PS50104">
    <property type="entry name" value="TIR"/>
    <property type="match status" value="1"/>
</dbReference>
<feature type="region of interest" description="Disordered" evidence="7">
    <location>
        <begin position="739"/>
        <end position="771"/>
    </location>
</feature>
<dbReference type="AlphaFoldDB" id="A0A8S3ZAB0"/>
<dbReference type="InterPro" id="IPR000483">
    <property type="entry name" value="Cys-rich_flank_reg_C"/>
</dbReference>
<evidence type="ECO:0000256" key="3">
    <source>
        <dbReference type="ARBA" id="ARBA00022692"/>
    </source>
</evidence>
<evidence type="ECO:0000259" key="9">
    <source>
        <dbReference type="PROSITE" id="PS50104"/>
    </source>
</evidence>
<evidence type="ECO:0000256" key="2">
    <source>
        <dbReference type="ARBA" id="ARBA00022614"/>
    </source>
</evidence>
<accession>A0A8S3ZAB0</accession>